<accession>A0ABX1XIP1</accession>
<feature type="domain" description="Glycosyltransferase 2-like" evidence="1">
    <location>
        <begin position="220"/>
        <end position="392"/>
    </location>
</feature>
<dbReference type="InterPro" id="IPR001451">
    <property type="entry name" value="Hexapep"/>
</dbReference>
<dbReference type="CDD" id="cd04647">
    <property type="entry name" value="LbH_MAT_like"/>
    <property type="match status" value="1"/>
</dbReference>
<dbReference type="Pfam" id="PF00535">
    <property type="entry name" value="Glycos_transf_2"/>
    <property type="match status" value="1"/>
</dbReference>
<dbReference type="Gene3D" id="3.90.550.10">
    <property type="entry name" value="Spore Coat Polysaccharide Biosynthesis Protein SpsA, Chain A"/>
    <property type="match status" value="1"/>
</dbReference>
<dbReference type="InterPro" id="IPR051159">
    <property type="entry name" value="Hexapeptide_acetyltransf"/>
</dbReference>
<organism evidence="2 3">
    <name type="scientific">Paenibacillus plantarum</name>
    <dbReference type="NCBI Taxonomy" id="2654975"/>
    <lineage>
        <taxon>Bacteria</taxon>
        <taxon>Bacillati</taxon>
        <taxon>Bacillota</taxon>
        <taxon>Bacilli</taxon>
        <taxon>Bacillales</taxon>
        <taxon>Paenibacillaceae</taxon>
        <taxon>Paenibacillus</taxon>
    </lineage>
</organism>
<comment type="caution">
    <text evidence="2">The sequence shown here is derived from an EMBL/GenBank/DDBJ whole genome shotgun (WGS) entry which is preliminary data.</text>
</comment>
<dbReference type="SUPFAM" id="SSF51161">
    <property type="entry name" value="Trimeric LpxA-like enzymes"/>
    <property type="match status" value="1"/>
</dbReference>
<dbReference type="SUPFAM" id="SSF53448">
    <property type="entry name" value="Nucleotide-diphospho-sugar transferases"/>
    <property type="match status" value="1"/>
</dbReference>
<dbReference type="PANTHER" id="PTHR23416">
    <property type="entry name" value="SIALIC ACID SYNTHASE-RELATED"/>
    <property type="match status" value="1"/>
</dbReference>
<protein>
    <submittedName>
        <fullName evidence="2">Glycosyltransferase</fullName>
    </submittedName>
</protein>
<dbReference type="Pfam" id="PF00132">
    <property type="entry name" value="Hexapep"/>
    <property type="match status" value="1"/>
</dbReference>
<dbReference type="CDD" id="cd00761">
    <property type="entry name" value="Glyco_tranf_GTA_type"/>
    <property type="match status" value="1"/>
</dbReference>
<reference evidence="2 3" key="1">
    <citation type="submission" date="2019-10" db="EMBL/GenBank/DDBJ databases">
        <title>Description of Paenibacillus humi sp. nov.</title>
        <authorList>
            <person name="Carlier A."/>
            <person name="Qi S."/>
        </authorList>
    </citation>
    <scope>NUCLEOTIDE SEQUENCE [LARGE SCALE GENOMIC DNA]</scope>
    <source>
        <strain evidence="2 3">LMG 31461</strain>
    </source>
</reference>
<dbReference type="EMBL" id="WHNY01000075">
    <property type="protein sequence ID" value="NOU67941.1"/>
    <property type="molecule type" value="Genomic_DNA"/>
</dbReference>
<keyword evidence="3" id="KW-1185">Reference proteome</keyword>
<evidence type="ECO:0000313" key="2">
    <source>
        <dbReference type="EMBL" id="NOU67941.1"/>
    </source>
</evidence>
<dbReference type="Proteomes" id="UP000653578">
    <property type="component" value="Unassembled WGS sequence"/>
</dbReference>
<evidence type="ECO:0000313" key="3">
    <source>
        <dbReference type="Proteomes" id="UP000653578"/>
    </source>
</evidence>
<name>A0ABX1XIP1_9BACL</name>
<dbReference type="Gene3D" id="2.160.10.10">
    <property type="entry name" value="Hexapeptide repeat proteins"/>
    <property type="match status" value="1"/>
</dbReference>
<sequence length="511" mass="57962">MVDKMFEAFEGRVNSMSVPNLHPDFTARFHHFGENSNIQDGGQIYCPEGVYIGKNVSIRAHYYFNIVTEDIETYPKIIIGDGCTSNPGFIISATNYVELGPHVEIDSNVFISDTGHHFRPVDNLALSQGIGANRNRVYIGEGTSIGEGAVIIGNLRIGKGSIVRPHSFVECDIPDYCIVAGTPARIMQVYDPESGNWIDVKNEEEANKRISIRRLQPLMSICLPTYNRAANLDHCLHAILTQVGNNELVEVIVSDNASTDATPQVVAKYREQYRNLMYFRNEENIGADRNIFQVMFKGAGKFIKLQGDDDYQIEGTLLPLLNVLQKHGDCGVVHVNVHNNDGQVYLNEGLPHFLAATSIMSTFITGTILRREDLLRVDTPEHFLDSSFNQMYIQYAILQHNPRFCIINRSMYRFAANDPSGYNFGNVVFRSYQSILNYFLGNGLSEQDIRIDKHLVLYNKIIPWFHDIIQNRKKTNTDGFEDIFSQFYKDEPYFEQALQWIRSIRASVSAS</sequence>
<dbReference type="InterPro" id="IPR001173">
    <property type="entry name" value="Glyco_trans_2-like"/>
</dbReference>
<evidence type="ECO:0000259" key="1">
    <source>
        <dbReference type="Pfam" id="PF00535"/>
    </source>
</evidence>
<proteinExistence type="predicted"/>
<gene>
    <name evidence="2" type="ORF">GC096_28340</name>
</gene>
<dbReference type="InterPro" id="IPR011004">
    <property type="entry name" value="Trimer_LpxA-like_sf"/>
</dbReference>
<dbReference type="InterPro" id="IPR029044">
    <property type="entry name" value="Nucleotide-diphossugar_trans"/>
</dbReference>